<reference evidence="2" key="1">
    <citation type="submission" date="2025-08" db="UniProtKB">
        <authorList>
            <consortium name="RefSeq"/>
        </authorList>
    </citation>
    <scope>IDENTIFICATION</scope>
</reference>
<protein>
    <submittedName>
        <fullName evidence="2">Uncharacterized protein LOC113465391</fullName>
    </submittedName>
</protein>
<keyword evidence="1" id="KW-1185">Reference proteome</keyword>
<proteinExistence type="predicted"/>
<evidence type="ECO:0000313" key="2">
    <source>
        <dbReference type="RefSeq" id="XP_026675689.1"/>
    </source>
</evidence>
<dbReference type="KEGG" id="dci:113465391"/>
<name>A0A3Q0IHN8_DIACI</name>
<dbReference type="GeneID" id="113465391"/>
<dbReference type="Proteomes" id="UP000079169">
    <property type="component" value="Unplaced"/>
</dbReference>
<dbReference type="AlphaFoldDB" id="A0A3Q0IHN8"/>
<sequence length="143" mass="16649">MNLVFLLLSRILGPPIKVPKRLPDVVSACTRVGQKLLVNLNETRPLLFQTKAAADYWDAATFTNFIRMKHQLEYGEYVHPEMSTTIEEEFQVYLNGLEADVDSFARYLETRILCEKYILCQWEEDLVRTSGNILQWLDDCLDM</sequence>
<dbReference type="PaxDb" id="121845-A0A3Q0IHN8"/>
<evidence type="ECO:0000313" key="1">
    <source>
        <dbReference type="Proteomes" id="UP000079169"/>
    </source>
</evidence>
<gene>
    <name evidence="2" type="primary">LOC113465391</name>
</gene>
<dbReference type="RefSeq" id="XP_026675689.1">
    <property type="nucleotide sequence ID" value="XM_026819888.1"/>
</dbReference>
<accession>A0A3Q0IHN8</accession>
<organism evidence="1 2">
    <name type="scientific">Diaphorina citri</name>
    <name type="common">Asian citrus psyllid</name>
    <dbReference type="NCBI Taxonomy" id="121845"/>
    <lineage>
        <taxon>Eukaryota</taxon>
        <taxon>Metazoa</taxon>
        <taxon>Ecdysozoa</taxon>
        <taxon>Arthropoda</taxon>
        <taxon>Hexapoda</taxon>
        <taxon>Insecta</taxon>
        <taxon>Pterygota</taxon>
        <taxon>Neoptera</taxon>
        <taxon>Paraneoptera</taxon>
        <taxon>Hemiptera</taxon>
        <taxon>Sternorrhyncha</taxon>
        <taxon>Psylloidea</taxon>
        <taxon>Psyllidae</taxon>
        <taxon>Diaphorininae</taxon>
        <taxon>Diaphorina</taxon>
    </lineage>
</organism>